<dbReference type="InterPro" id="IPR036390">
    <property type="entry name" value="WH_DNA-bd_sf"/>
</dbReference>
<comment type="similarity">
    <text evidence="1">Belongs to the LysR transcriptional regulatory family.</text>
</comment>
<dbReference type="InterPro" id="IPR000847">
    <property type="entry name" value="LysR_HTH_N"/>
</dbReference>
<evidence type="ECO:0000256" key="3">
    <source>
        <dbReference type="ARBA" id="ARBA00023125"/>
    </source>
</evidence>
<evidence type="ECO:0000259" key="5">
    <source>
        <dbReference type="PROSITE" id="PS50931"/>
    </source>
</evidence>
<evidence type="ECO:0000313" key="7">
    <source>
        <dbReference type="Proteomes" id="UP001227126"/>
    </source>
</evidence>
<dbReference type="SUPFAM" id="SSF46785">
    <property type="entry name" value="Winged helix' DNA-binding domain"/>
    <property type="match status" value="1"/>
</dbReference>
<evidence type="ECO:0000256" key="1">
    <source>
        <dbReference type="ARBA" id="ARBA00009437"/>
    </source>
</evidence>
<keyword evidence="2" id="KW-0805">Transcription regulation</keyword>
<dbReference type="PRINTS" id="PR00039">
    <property type="entry name" value="HTHLYSR"/>
</dbReference>
<comment type="caution">
    <text evidence="6">The sequence shown here is derived from an EMBL/GenBank/DDBJ whole genome shotgun (WGS) entry which is preliminary data.</text>
</comment>
<dbReference type="InterPro" id="IPR050950">
    <property type="entry name" value="HTH-type_LysR_regulators"/>
</dbReference>
<protein>
    <submittedName>
        <fullName evidence="6">LysR family transcriptional regulator</fullName>
    </submittedName>
</protein>
<dbReference type="RefSeq" id="WP_284484958.1">
    <property type="nucleotide sequence ID" value="NZ_JASNJE010000007.1"/>
</dbReference>
<organism evidence="6 7">
    <name type="scientific">Sedimentitalea xiamensis</name>
    <dbReference type="NCBI Taxonomy" id="3050037"/>
    <lineage>
        <taxon>Bacteria</taxon>
        <taxon>Pseudomonadati</taxon>
        <taxon>Pseudomonadota</taxon>
        <taxon>Alphaproteobacteria</taxon>
        <taxon>Rhodobacterales</taxon>
        <taxon>Paracoccaceae</taxon>
        <taxon>Sedimentitalea</taxon>
    </lineage>
</organism>
<name>A0ABT7FD24_9RHOB</name>
<dbReference type="EMBL" id="JASNJE010000007">
    <property type="protein sequence ID" value="MDK3073017.1"/>
    <property type="molecule type" value="Genomic_DNA"/>
</dbReference>
<evidence type="ECO:0000256" key="4">
    <source>
        <dbReference type="ARBA" id="ARBA00023163"/>
    </source>
</evidence>
<keyword evidence="3" id="KW-0238">DNA-binding</keyword>
<dbReference type="Pfam" id="PF03466">
    <property type="entry name" value="LysR_substrate"/>
    <property type="match status" value="1"/>
</dbReference>
<proteinExistence type="inferred from homology"/>
<sequence>MSRKPSRIVERVLTRLKLKQLRLLIAVERHGSILHAAREMNLSQPAATKMIQDLETDFEVQLFTRTNRGVVPTMFGDSLIRNGKLVFAQIAHAAQELDDLAEGTAGRVVVGTLLAASARVLPIAIETILRERPDLVVKVVEGTNEVLMPALRAGELDLVVGRLPTHRYRGDLDQMTLYEERIVAIVQAGHPLAARSAVTAEDMAGYGWILPPPETTLRRQLDQYFDRWSDTAPRRVVESVSYLTNRALVLASDLISVVPSHVARADLDSGGFAQLAWTVPVGTGPVGVSFRRRGSLSPAAQAFIRTLADIGGAL</sequence>
<dbReference type="InterPro" id="IPR036388">
    <property type="entry name" value="WH-like_DNA-bd_sf"/>
</dbReference>
<dbReference type="Gene3D" id="1.10.10.10">
    <property type="entry name" value="Winged helix-like DNA-binding domain superfamily/Winged helix DNA-binding domain"/>
    <property type="match status" value="1"/>
</dbReference>
<keyword evidence="7" id="KW-1185">Reference proteome</keyword>
<gene>
    <name evidence="6" type="ORF">QO034_07840</name>
</gene>
<dbReference type="SUPFAM" id="SSF53850">
    <property type="entry name" value="Periplasmic binding protein-like II"/>
    <property type="match status" value="1"/>
</dbReference>
<dbReference type="InterPro" id="IPR005119">
    <property type="entry name" value="LysR_subst-bd"/>
</dbReference>
<dbReference type="Pfam" id="PF00126">
    <property type="entry name" value="HTH_1"/>
    <property type="match status" value="1"/>
</dbReference>
<dbReference type="PANTHER" id="PTHR30419:SF8">
    <property type="entry name" value="NITROGEN ASSIMILATION TRANSCRIPTIONAL ACTIVATOR-RELATED"/>
    <property type="match status" value="1"/>
</dbReference>
<evidence type="ECO:0000313" key="6">
    <source>
        <dbReference type="EMBL" id="MDK3073017.1"/>
    </source>
</evidence>
<dbReference type="PANTHER" id="PTHR30419">
    <property type="entry name" value="HTH-TYPE TRANSCRIPTIONAL REGULATOR YBHD"/>
    <property type="match status" value="1"/>
</dbReference>
<reference evidence="6 7" key="1">
    <citation type="submission" date="2023-05" db="EMBL/GenBank/DDBJ databases">
        <title>Sedimentitalea sp. nov. JM2-8.</title>
        <authorList>
            <person name="Huang J."/>
        </authorList>
    </citation>
    <scope>NUCLEOTIDE SEQUENCE [LARGE SCALE GENOMIC DNA]</scope>
    <source>
        <strain evidence="6 7">JM2-8</strain>
    </source>
</reference>
<dbReference type="PROSITE" id="PS50931">
    <property type="entry name" value="HTH_LYSR"/>
    <property type="match status" value="1"/>
</dbReference>
<keyword evidence="4" id="KW-0804">Transcription</keyword>
<dbReference type="Proteomes" id="UP001227126">
    <property type="component" value="Unassembled WGS sequence"/>
</dbReference>
<feature type="domain" description="HTH lysR-type" evidence="5">
    <location>
        <begin position="16"/>
        <end position="73"/>
    </location>
</feature>
<accession>A0ABT7FD24</accession>
<evidence type="ECO:0000256" key="2">
    <source>
        <dbReference type="ARBA" id="ARBA00023015"/>
    </source>
</evidence>
<dbReference type="Gene3D" id="3.40.190.290">
    <property type="match status" value="1"/>
</dbReference>